<feature type="region of interest" description="Disordered" evidence="1">
    <location>
        <begin position="1"/>
        <end position="49"/>
    </location>
</feature>
<proteinExistence type="predicted"/>
<evidence type="ECO:0000256" key="1">
    <source>
        <dbReference type="SAM" id="MobiDB-lite"/>
    </source>
</evidence>
<organism evidence="2 3">
    <name type="scientific">Sphaerobolus stellatus (strain SS14)</name>
    <dbReference type="NCBI Taxonomy" id="990650"/>
    <lineage>
        <taxon>Eukaryota</taxon>
        <taxon>Fungi</taxon>
        <taxon>Dikarya</taxon>
        <taxon>Basidiomycota</taxon>
        <taxon>Agaricomycotina</taxon>
        <taxon>Agaricomycetes</taxon>
        <taxon>Phallomycetidae</taxon>
        <taxon>Geastrales</taxon>
        <taxon>Sphaerobolaceae</taxon>
        <taxon>Sphaerobolus</taxon>
    </lineage>
</organism>
<evidence type="ECO:0000313" key="3">
    <source>
        <dbReference type="Proteomes" id="UP000054279"/>
    </source>
</evidence>
<dbReference type="HOGENOM" id="CLU_041692_1_0_1"/>
<reference evidence="2 3" key="1">
    <citation type="submission" date="2014-06" db="EMBL/GenBank/DDBJ databases">
        <title>Evolutionary Origins and Diversification of the Mycorrhizal Mutualists.</title>
        <authorList>
            <consortium name="DOE Joint Genome Institute"/>
            <consortium name="Mycorrhizal Genomics Consortium"/>
            <person name="Kohler A."/>
            <person name="Kuo A."/>
            <person name="Nagy L.G."/>
            <person name="Floudas D."/>
            <person name="Copeland A."/>
            <person name="Barry K.W."/>
            <person name="Cichocki N."/>
            <person name="Veneault-Fourrey C."/>
            <person name="LaButti K."/>
            <person name="Lindquist E.A."/>
            <person name="Lipzen A."/>
            <person name="Lundell T."/>
            <person name="Morin E."/>
            <person name="Murat C."/>
            <person name="Riley R."/>
            <person name="Ohm R."/>
            <person name="Sun H."/>
            <person name="Tunlid A."/>
            <person name="Henrissat B."/>
            <person name="Grigoriev I.V."/>
            <person name="Hibbett D.S."/>
            <person name="Martin F."/>
        </authorList>
    </citation>
    <scope>NUCLEOTIDE SEQUENCE [LARGE SCALE GENOMIC DNA]</scope>
    <source>
        <strain evidence="2 3">SS14</strain>
    </source>
</reference>
<protein>
    <submittedName>
        <fullName evidence="2">Uncharacterized protein</fullName>
    </submittedName>
</protein>
<keyword evidence="3" id="KW-1185">Reference proteome</keyword>
<name>A0A0C9TV06_SPHS4</name>
<sequence>MDQDNTLASERGRKSGAGDGGENNELPQPCEVDRPDSHSKLPRQFEDITNNFKADDAKKTFDRTKLPWYSRPEPALDPVVQETLDKKHFYLVNYKEIKHNLLGQADCPTFPDSLWHSIIIGSYINLDKVYTGNGSVRKTVKEVRLHSEWTVAFHSAKSTILYLYPNCQEEFTTYESFIIGHFVATKPDEHCRVIALDKAICYGLILTKGSEA</sequence>
<dbReference type="Proteomes" id="UP000054279">
    <property type="component" value="Unassembled WGS sequence"/>
</dbReference>
<evidence type="ECO:0000313" key="2">
    <source>
        <dbReference type="EMBL" id="KIJ34193.1"/>
    </source>
</evidence>
<dbReference type="AlphaFoldDB" id="A0A0C9TV06"/>
<feature type="compositionally biased region" description="Basic and acidic residues" evidence="1">
    <location>
        <begin position="31"/>
        <end position="46"/>
    </location>
</feature>
<dbReference type="EMBL" id="KN837202">
    <property type="protein sequence ID" value="KIJ34193.1"/>
    <property type="molecule type" value="Genomic_DNA"/>
</dbReference>
<accession>A0A0C9TV06</accession>
<gene>
    <name evidence="2" type="ORF">M422DRAFT_263682</name>
</gene>